<keyword evidence="3" id="KW-1185">Reference proteome</keyword>
<proteinExistence type="predicted"/>
<evidence type="ECO:0000313" key="2">
    <source>
        <dbReference type="EMBL" id="KAK3276908.1"/>
    </source>
</evidence>
<dbReference type="EMBL" id="LGRX02006323">
    <property type="protein sequence ID" value="KAK3276908.1"/>
    <property type="molecule type" value="Genomic_DNA"/>
</dbReference>
<name>A0AAE0GFA9_9CHLO</name>
<protein>
    <submittedName>
        <fullName evidence="2">Uncharacterized protein</fullName>
    </submittedName>
</protein>
<evidence type="ECO:0000313" key="3">
    <source>
        <dbReference type="Proteomes" id="UP001190700"/>
    </source>
</evidence>
<comment type="caution">
    <text evidence="2">The sequence shown here is derived from an EMBL/GenBank/DDBJ whole genome shotgun (WGS) entry which is preliminary data.</text>
</comment>
<sequence length="257" mass="28234">MAAPRFKTLTVTPVCSFGNATEADTSLAIPANITAEMLGSLVRRHFGGDSMDRLFMDQATHIMASDMVMAEILTRDANLQVYLAPAPQPSPEPTNEAIVPRRGGVQSRTALTAPKRTRPKKPYQPFTLLQNGIIRAAVRQHLNVDSKGSMYTFDDPRQDKKKLPVVIDAIQSAPEFEGVNVTRIWGRLSAMSALQPPRDDTVDPSSSKSKGKRKAVEAVEAEWDYVSDSQSDEDEPMPDLYTDDDSEEMEVTPVAAV</sequence>
<feature type="non-terminal residue" evidence="2">
    <location>
        <position position="257"/>
    </location>
</feature>
<evidence type="ECO:0000256" key="1">
    <source>
        <dbReference type="SAM" id="MobiDB-lite"/>
    </source>
</evidence>
<dbReference type="Proteomes" id="UP001190700">
    <property type="component" value="Unassembled WGS sequence"/>
</dbReference>
<reference evidence="2 3" key="1">
    <citation type="journal article" date="2015" name="Genome Biol. Evol.">
        <title>Comparative Genomics of a Bacterivorous Green Alga Reveals Evolutionary Causalities and Consequences of Phago-Mixotrophic Mode of Nutrition.</title>
        <authorList>
            <person name="Burns J.A."/>
            <person name="Paasch A."/>
            <person name="Narechania A."/>
            <person name="Kim E."/>
        </authorList>
    </citation>
    <scope>NUCLEOTIDE SEQUENCE [LARGE SCALE GENOMIC DNA]</scope>
    <source>
        <strain evidence="2 3">PLY_AMNH</strain>
    </source>
</reference>
<feature type="region of interest" description="Disordered" evidence="1">
    <location>
        <begin position="194"/>
        <end position="257"/>
    </location>
</feature>
<feature type="compositionally biased region" description="Acidic residues" evidence="1">
    <location>
        <begin position="219"/>
        <end position="250"/>
    </location>
</feature>
<accession>A0AAE0GFA9</accession>
<organism evidence="2 3">
    <name type="scientific">Cymbomonas tetramitiformis</name>
    <dbReference type="NCBI Taxonomy" id="36881"/>
    <lineage>
        <taxon>Eukaryota</taxon>
        <taxon>Viridiplantae</taxon>
        <taxon>Chlorophyta</taxon>
        <taxon>Pyramimonadophyceae</taxon>
        <taxon>Pyramimonadales</taxon>
        <taxon>Pyramimonadaceae</taxon>
        <taxon>Cymbomonas</taxon>
    </lineage>
</organism>
<gene>
    <name evidence="2" type="ORF">CYMTET_15059</name>
</gene>
<dbReference type="AlphaFoldDB" id="A0AAE0GFA9"/>